<dbReference type="GO" id="GO:0010436">
    <property type="term" value="F:carotenoid dioxygenase activity"/>
    <property type="evidence" value="ECO:0007669"/>
    <property type="project" value="TreeGrafter"/>
</dbReference>
<keyword evidence="4 5" id="KW-0408">Iron</keyword>
<feature type="binding site" evidence="5">
    <location>
        <position position="652"/>
    </location>
    <ligand>
        <name>Fe cation</name>
        <dbReference type="ChEBI" id="CHEBI:24875"/>
        <note>catalytic</note>
    </ligand>
</feature>
<dbReference type="EMBL" id="JAODAN010000004">
    <property type="protein sequence ID" value="KAK1925036.1"/>
    <property type="molecule type" value="Genomic_DNA"/>
</dbReference>
<accession>A0AAD9FRR3</accession>
<feature type="binding site" evidence="5">
    <location>
        <position position="403"/>
    </location>
    <ligand>
        <name>Fe cation</name>
        <dbReference type="ChEBI" id="CHEBI:24875"/>
        <note>catalytic</note>
    </ligand>
</feature>
<reference evidence="7" key="1">
    <citation type="submission" date="2023-02" db="EMBL/GenBank/DDBJ databases">
        <title>Identification and recombinant expression of a fungal hydrolase from Papiliotrema laurentii that hydrolyzes apple cutin and clears colloidal polyester polyurethane.</title>
        <authorList>
            <consortium name="DOE Joint Genome Institute"/>
            <person name="Roman V.A."/>
            <person name="Bojanowski C."/>
            <person name="Crable B.R."/>
            <person name="Wagner D.N."/>
            <person name="Hung C.S."/>
            <person name="Nadeau L.J."/>
            <person name="Schratz L."/>
            <person name="Haridas S."/>
            <person name="Pangilinan J."/>
            <person name="Lipzen A."/>
            <person name="Na H."/>
            <person name="Yan M."/>
            <person name="Ng V."/>
            <person name="Grigoriev I.V."/>
            <person name="Spatafora J.W."/>
            <person name="Barlow D."/>
            <person name="Biffinger J."/>
            <person name="Kelley-Loughnane N."/>
            <person name="Varaljay V.A."/>
            <person name="Crookes-Goodson W.J."/>
        </authorList>
    </citation>
    <scope>NUCLEOTIDE SEQUENCE</scope>
    <source>
        <strain evidence="7">5307AH</strain>
    </source>
</reference>
<keyword evidence="6" id="KW-0472">Membrane</keyword>
<gene>
    <name evidence="7" type="ORF">DB88DRAFT_487683</name>
</gene>
<dbReference type="GO" id="GO:0046872">
    <property type="term" value="F:metal ion binding"/>
    <property type="evidence" value="ECO:0007669"/>
    <property type="project" value="UniProtKB-KW"/>
</dbReference>
<protein>
    <submittedName>
        <fullName evidence="7">Retinal pigment epithelial membrane protein-domain-containing protein</fullName>
    </submittedName>
</protein>
<feature type="binding site" evidence="5">
    <location>
        <position position="332"/>
    </location>
    <ligand>
        <name>Fe cation</name>
        <dbReference type="ChEBI" id="CHEBI:24875"/>
        <note>catalytic</note>
    </ligand>
</feature>
<feature type="transmembrane region" description="Helical" evidence="6">
    <location>
        <begin position="708"/>
        <end position="726"/>
    </location>
</feature>
<keyword evidence="2 5" id="KW-0479">Metal-binding</keyword>
<evidence type="ECO:0000313" key="8">
    <source>
        <dbReference type="Proteomes" id="UP001182556"/>
    </source>
</evidence>
<comment type="cofactor">
    <cofactor evidence="5">
        <name>Fe(2+)</name>
        <dbReference type="ChEBI" id="CHEBI:29033"/>
    </cofactor>
    <text evidence="5">Binds 1 Fe(2+) ion per subunit.</text>
</comment>
<evidence type="ECO:0000256" key="1">
    <source>
        <dbReference type="ARBA" id="ARBA00006787"/>
    </source>
</evidence>
<dbReference type="Proteomes" id="UP001182556">
    <property type="component" value="Unassembled WGS sequence"/>
</dbReference>
<evidence type="ECO:0000256" key="6">
    <source>
        <dbReference type="SAM" id="Phobius"/>
    </source>
</evidence>
<keyword evidence="8" id="KW-1185">Reference proteome</keyword>
<comment type="similarity">
    <text evidence="1">Belongs to the carotenoid oxygenase family.</text>
</comment>
<dbReference type="Pfam" id="PF03055">
    <property type="entry name" value="RPE65"/>
    <property type="match status" value="1"/>
</dbReference>
<name>A0AAD9FRR3_PAPLA</name>
<organism evidence="7 8">
    <name type="scientific">Papiliotrema laurentii</name>
    <name type="common">Cryptococcus laurentii</name>
    <dbReference type="NCBI Taxonomy" id="5418"/>
    <lineage>
        <taxon>Eukaryota</taxon>
        <taxon>Fungi</taxon>
        <taxon>Dikarya</taxon>
        <taxon>Basidiomycota</taxon>
        <taxon>Agaricomycotina</taxon>
        <taxon>Tremellomycetes</taxon>
        <taxon>Tremellales</taxon>
        <taxon>Rhynchogastremaceae</taxon>
        <taxon>Papiliotrema</taxon>
    </lineage>
</organism>
<evidence type="ECO:0000256" key="4">
    <source>
        <dbReference type="ARBA" id="ARBA00023004"/>
    </source>
</evidence>
<dbReference type="InterPro" id="IPR004294">
    <property type="entry name" value="Carotenoid_Oase"/>
</dbReference>
<keyword evidence="6" id="KW-1133">Transmembrane helix</keyword>
<keyword evidence="3" id="KW-0560">Oxidoreductase</keyword>
<evidence type="ECO:0000256" key="3">
    <source>
        <dbReference type="ARBA" id="ARBA00023002"/>
    </source>
</evidence>
<dbReference type="GO" id="GO:0016121">
    <property type="term" value="P:carotene catabolic process"/>
    <property type="evidence" value="ECO:0007669"/>
    <property type="project" value="TreeGrafter"/>
</dbReference>
<sequence length="790" mass="88760">MNKCRLCISHSTSHRFRRPFPGGHDQIVFHSPLRSTPDTVMRSVPRNDGIHPFLRGNFAPVTEEFISHPCEVVEGEIPRELLGGQYIRNGGNPVYPPEKGRHYHWFDGDGMLHGVLFPDAPHDPPLYTNRHLATPLLTLTLLLLRSPIPSIALLISPLSSLHRIVMAILQAFFIAVRAQLGVLSVANTSVLWWGQGLGSEAEKERQEKFELGEMDDEARDNRLLATCESGPPLEVRVPELETVDWDRLRDDHGESLSVRRGRWEWWKRWTLPRVQEDWMTAHPRVDPVDGSLIFYSTQMFDSPHVRYSVIDRHGRHLVWKEGIDVGRAKMMHDFAASRTHTILLNLPLTLSPANLFSMPPVPLIHFDRTLPSEFVVFPRLLRSAQTPREPIRFTEPEPSLIFHTANAWDEYADDRVAAVNMLGCRFKSAKLVYAAGAVDVPEVERIAGEDDVVRLHYYRFAIPPNQETKGSITHSFPLISIPFEFPTVPADLGMMETRYVYGCTMKSGSFDERLGGAAKVDCLVQIDVKALIEKGKEMGNGVDDPVDGRTSMEIIQSYLPDRRGPVEIFACPEGWFAQETKFVPKAMATDEDDGYLLTYVYDESYLQPDGTPSVGRHAGSELWVIDAKRMGEGMPAVVARVKLPQRVPYGLHGTWLPSSLASRQRRLEEPLPEQPLLQQRLALSRIQAFVSIIFSRPSHREKSRFERAVLFLLWPAAVVLLGLAVFEAARAVPHAQVVEPVDRVNSTDLGREGWSLGSWRAEMIGGIVSVLAGSGALVVFSILGEHRSGV</sequence>
<comment type="caution">
    <text evidence="7">The sequence shown here is derived from an EMBL/GenBank/DDBJ whole genome shotgun (WGS) entry which is preliminary data.</text>
</comment>
<evidence type="ECO:0000256" key="5">
    <source>
        <dbReference type="PIRSR" id="PIRSR604294-1"/>
    </source>
</evidence>
<proteinExistence type="inferred from homology"/>
<dbReference type="PANTHER" id="PTHR10543:SF89">
    <property type="entry name" value="CAROTENOID 9,10(9',10')-CLEAVAGE DIOXYGENASE 1"/>
    <property type="match status" value="1"/>
</dbReference>
<keyword evidence="6" id="KW-0812">Transmembrane</keyword>
<feature type="transmembrane region" description="Helical" evidence="6">
    <location>
        <begin position="763"/>
        <end position="783"/>
    </location>
</feature>
<feature type="binding site" evidence="5">
    <location>
        <position position="282"/>
    </location>
    <ligand>
        <name>Fe cation</name>
        <dbReference type="ChEBI" id="CHEBI:24875"/>
        <note>catalytic</note>
    </ligand>
</feature>
<evidence type="ECO:0000256" key="2">
    <source>
        <dbReference type="ARBA" id="ARBA00022723"/>
    </source>
</evidence>
<dbReference type="AlphaFoldDB" id="A0AAD9FRR3"/>
<dbReference type="PANTHER" id="PTHR10543">
    <property type="entry name" value="BETA-CAROTENE DIOXYGENASE"/>
    <property type="match status" value="1"/>
</dbReference>
<evidence type="ECO:0000313" key="7">
    <source>
        <dbReference type="EMBL" id="KAK1925036.1"/>
    </source>
</evidence>